<evidence type="ECO:0000256" key="2">
    <source>
        <dbReference type="SAM" id="SignalP"/>
    </source>
</evidence>
<evidence type="ECO:0000313" key="5">
    <source>
        <dbReference type="Proteomes" id="UP000053660"/>
    </source>
</evidence>
<sequence length="316" mass="34844">MLLLLFVVFLPIVAGDCPVGTISHPEFGRCYKFSTDHQPFYMAEETCQSIGGHLVSVENGFENAMLAETATSQNLGTSFYIGYNRMVSSGWTWIDGYNASTFTNWGTGQPDASSQCAVEALNGTWLSVNCASSHPYVCAFTSDIPPPTCPACPDVPACPTSPPTPGHCQNGWFYYNKTDSCYRYFIYATFDDAEQVCVANAGHLASIHSAEENVFVAEISKSGTDYKSDSDLTWIGLTQANYPQDTKWTWTDGTPVDYMTWAPGEPNNLKGLEHCAQTHSDYIGKKPAEDNNFQKWNDCQCTTEMRAYVCKKAASH</sequence>
<dbReference type="SMART" id="SM00034">
    <property type="entry name" value="CLECT"/>
    <property type="match status" value="2"/>
</dbReference>
<feature type="signal peptide" evidence="2">
    <location>
        <begin position="1"/>
        <end position="15"/>
    </location>
</feature>
<proteinExistence type="predicted"/>
<reference evidence="4 5" key="1">
    <citation type="submission" date="2014-03" db="EMBL/GenBank/DDBJ databases">
        <title>Draft genome of the hookworm Oesophagostomum dentatum.</title>
        <authorList>
            <person name="Mitreva M."/>
        </authorList>
    </citation>
    <scope>NUCLEOTIDE SEQUENCE [LARGE SCALE GENOMIC DNA]</scope>
    <source>
        <strain evidence="4 5">OD-Hann</strain>
    </source>
</reference>
<name>A0A0B1TL44_OESDE</name>
<dbReference type="InterPro" id="IPR016186">
    <property type="entry name" value="C-type_lectin-like/link_sf"/>
</dbReference>
<organism evidence="4 5">
    <name type="scientific">Oesophagostomum dentatum</name>
    <name type="common">Nodular worm</name>
    <dbReference type="NCBI Taxonomy" id="61180"/>
    <lineage>
        <taxon>Eukaryota</taxon>
        <taxon>Metazoa</taxon>
        <taxon>Ecdysozoa</taxon>
        <taxon>Nematoda</taxon>
        <taxon>Chromadorea</taxon>
        <taxon>Rhabditida</taxon>
        <taxon>Rhabditina</taxon>
        <taxon>Rhabditomorpha</taxon>
        <taxon>Strongyloidea</taxon>
        <taxon>Strongylidae</taxon>
        <taxon>Oesophagostomum</taxon>
    </lineage>
</organism>
<accession>A0A0B1TL44</accession>
<dbReference type="InterPro" id="IPR001304">
    <property type="entry name" value="C-type_lectin-like"/>
</dbReference>
<dbReference type="AlphaFoldDB" id="A0A0B1TL44"/>
<dbReference type="InterPro" id="IPR018378">
    <property type="entry name" value="C-type_lectin_CS"/>
</dbReference>
<dbReference type="Pfam" id="PF00059">
    <property type="entry name" value="Lectin_C"/>
    <property type="match status" value="2"/>
</dbReference>
<dbReference type="PROSITE" id="PS00615">
    <property type="entry name" value="C_TYPE_LECTIN_1"/>
    <property type="match status" value="1"/>
</dbReference>
<dbReference type="SUPFAM" id="SSF56436">
    <property type="entry name" value="C-type lectin-like"/>
    <property type="match status" value="2"/>
</dbReference>
<dbReference type="CDD" id="cd00037">
    <property type="entry name" value="CLECT"/>
    <property type="match status" value="1"/>
</dbReference>
<keyword evidence="2" id="KW-0732">Signal</keyword>
<dbReference type="InterPro" id="IPR016187">
    <property type="entry name" value="CTDL_fold"/>
</dbReference>
<dbReference type="PROSITE" id="PS50041">
    <property type="entry name" value="C_TYPE_LECTIN_2"/>
    <property type="match status" value="2"/>
</dbReference>
<dbReference type="EMBL" id="KN549761">
    <property type="protein sequence ID" value="KHJ96110.1"/>
    <property type="molecule type" value="Genomic_DNA"/>
</dbReference>
<dbReference type="Proteomes" id="UP000053660">
    <property type="component" value="Unassembled WGS sequence"/>
</dbReference>
<dbReference type="InterPro" id="IPR050111">
    <property type="entry name" value="C-type_lectin/snaclec_domain"/>
</dbReference>
<dbReference type="OrthoDB" id="5826661at2759"/>
<evidence type="ECO:0000256" key="1">
    <source>
        <dbReference type="ARBA" id="ARBA00023157"/>
    </source>
</evidence>
<keyword evidence="1" id="KW-1015">Disulfide bond</keyword>
<feature type="chain" id="PRO_5012316915" evidence="2">
    <location>
        <begin position="16"/>
        <end position="316"/>
    </location>
</feature>
<feature type="domain" description="C-type lectin" evidence="3">
    <location>
        <begin position="177"/>
        <end position="301"/>
    </location>
</feature>
<keyword evidence="5" id="KW-1185">Reference proteome</keyword>
<evidence type="ECO:0000313" key="4">
    <source>
        <dbReference type="EMBL" id="KHJ96110.1"/>
    </source>
</evidence>
<protein>
    <submittedName>
        <fullName evidence="4">Lectin C-type domain protein</fullName>
    </submittedName>
</protein>
<dbReference type="Gene3D" id="3.10.100.10">
    <property type="entry name" value="Mannose-Binding Protein A, subunit A"/>
    <property type="match status" value="2"/>
</dbReference>
<dbReference type="PANTHER" id="PTHR22803">
    <property type="entry name" value="MANNOSE, PHOSPHOLIPASE, LECTIN RECEPTOR RELATED"/>
    <property type="match status" value="1"/>
</dbReference>
<gene>
    <name evidence="4" type="ORF">OESDEN_03936</name>
</gene>
<evidence type="ECO:0000259" key="3">
    <source>
        <dbReference type="PROSITE" id="PS50041"/>
    </source>
</evidence>
<feature type="domain" description="C-type lectin" evidence="3">
    <location>
        <begin position="28"/>
        <end position="139"/>
    </location>
</feature>